<dbReference type="HOGENOM" id="CLU_2144232_0_0_5"/>
<name>W0AG79_9SPHN</name>
<dbReference type="InterPro" id="IPR038666">
    <property type="entry name" value="SSP1_head-tail_sf"/>
</dbReference>
<evidence type="ECO:0008006" key="3">
    <source>
        <dbReference type="Google" id="ProtNLM"/>
    </source>
</evidence>
<gene>
    <name evidence="1" type="ORF">NX02_19360</name>
</gene>
<dbReference type="InterPro" id="IPR008767">
    <property type="entry name" value="Phage_SPP1_head-tail_adaptor"/>
</dbReference>
<evidence type="ECO:0000313" key="2">
    <source>
        <dbReference type="Proteomes" id="UP000018851"/>
    </source>
</evidence>
<proteinExistence type="predicted"/>
<reference evidence="1 2" key="1">
    <citation type="submission" date="2013-07" db="EMBL/GenBank/DDBJ databases">
        <title>Completed genome of Sphingomonas sanxanigenens NX02.</title>
        <authorList>
            <person name="Ma T."/>
            <person name="Huang H."/>
            <person name="Wu M."/>
            <person name="Li X."/>
            <person name="Li G."/>
        </authorList>
    </citation>
    <scope>NUCLEOTIDE SEQUENCE [LARGE SCALE GENOMIC DNA]</scope>
    <source>
        <strain evidence="1 2">NX02</strain>
    </source>
</reference>
<protein>
    <recommendedName>
        <fullName evidence="3">Head-tail adaptor protein</fullName>
    </recommendedName>
</protein>
<dbReference type="Proteomes" id="UP000018851">
    <property type="component" value="Chromosome"/>
</dbReference>
<dbReference type="Gene3D" id="2.40.10.270">
    <property type="entry name" value="Bacteriophage SPP1 head-tail adaptor protein"/>
    <property type="match status" value="1"/>
</dbReference>
<dbReference type="AlphaFoldDB" id="W0AG79"/>
<dbReference type="PATRIC" id="fig|1123269.5.peg.3788"/>
<keyword evidence="2" id="KW-1185">Reference proteome</keyword>
<evidence type="ECO:0000313" key="1">
    <source>
        <dbReference type="EMBL" id="AHE55532.1"/>
    </source>
</evidence>
<dbReference type="EMBL" id="CP006644">
    <property type="protein sequence ID" value="AHE55532.1"/>
    <property type="molecule type" value="Genomic_DNA"/>
</dbReference>
<dbReference type="KEGG" id="ssan:NX02_19360"/>
<dbReference type="STRING" id="1123269.NX02_19360"/>
<dbReference type="eggNOG" id="ENOG502ZZI6">
    <property type="taxonomic scope" value="Bacteria"/>
</dbReference>
<organism evidence="1 2">
    <name type="scientific">Sphingomonas sanxanigenens DSM 19645 = NX02</name>
    <dbReference type="NCBI Taxonomy" id="1123269"/>
    <lineage>
        <taxon>Bacteria</taxon>
        <taxon>Pseudomonadati</taxon>
        <taxon>Pseudomonadota</taxon>
        <taxon>Alphaproteobacteria</taxon>
        <taxon>Sphingomonadales</taxon>
        <taxon>Sphingomonadaceae</taxon>
        <taxon>Sphingomonas</taxon>
    </lineage>
</organism>
<accession>W0AG79</accession>
<sequence length="112" mass="12553">MDRVNNGRRNRLIRVERATITTNNYNEEVQTWGPLVSAWARVIFAKGTERREAAQEQAQAAATFIVLANSDTAGISVEDRIVFDGSNWNVTSNIPSEEFNAEREIEAVRDVG</sequence>
<dbReference type="Pfam" id="PF05521">
    <property type="entry name" value="Phage_HCP"/>
    <property type="match status" value="1"/>
</dbReference>